<evidence type="ECO:0000256" key="2">
    <source>
        <dbReference type="ARBA" id="ARBA00022527"/>
    </source>
</evidence>
<dbReference type="AlphaFoldDB" id="A0A3L6L1L8"/>
<dbReference type="PROSITE" id="PS00108">
    <property type="entry name" value="PROTEIN_KINASE_ST"/>
    <property type="match status" value="1"/>
</dbReference>
<dbReference type="Pfam" id="PF00069">
    <property type="entry name" value="Pkinase"/>
    <property type="match status" value="1"/>
</dbReference>
<feature type="binding site" evidence="13">
    <location>
        <position position="40"/>
    </location>
    <ligand>
        <name>ATP</name>
        <dbReference type="ChEBI" id="CHEBI:30616"/>
    </ligand>
</feature>
<dbReference type="SUPFAM" id="SSF57903">
    <property type="entry name" value="FYVE/PHD zinc finger"/>
    <property type="match status" value="1"/>
</dbReference>
<evidence type="ECO:0000259" key="15">
    <source>
        <dbReference type="PROSITE" id="PS50011"/>
    </source>
</evidence>
<dbReference type="InterPro" id="IPR011011">
    <property type="entry name" value="Znf_FYVE_PHD"/>
</dbReference>
<evidence type="ECO:0000256" key="1">
    <source>
        <dbReference type="ARBA" id="ARBA00012513"/>
    </source>
</evidence>
<proteinExistence type="inferred from homology"/>
<evidence type="ECO:0000256" key="14">
    <source>
        <dbReference type="RuleBase" id="RU000304"/>
    </source>
</evidence>
<dbReference type="Proteomes" id="UP000266743">
    <property type="component" value="Chromosome 9"/>
</dbReference>
<dbReference type="GO" id="GO:0008270">
    <property type="term" value="F:zinc ion binding"/>
    <property type="evidence" value="ECO:0007669"/>
    <property type="project" value="UniProtKB-KW"/>
</dbReference>
<dbReference type="InterPro" id="IPR013083">
    <property type="entry name" value="Znf_RING/FYVE/PHD"/>
</dbReference>
<keyword evidence="7 17" id="KW-0418">Kinase</keyword>
<dbReference type="Gene3D" id="1.10.510.10">
    <property type="entry name" value="Transferase(Phosphotransferase) domain 1"/>
    <property type="match status" value="1"/>
</dbReference>
<dbReference type="InterPro" id="IPR017455">
    <property type="entry name" value="Znf_FYVE-rel"/>
</dbReference>
<keyword evidence="9 13" id="KW-0067">ATP-binding</keyword>
<gene>
    <name evidence="17" type="ORF">DPX39_090021800</name>
</gene>
<keyword evidence="5 13" id="KW-0547">Nucleotide-binding</keyword>
<dbReference type="Gene3D" id="3.30.40.10">
    <property type="entry name" value="Zinc/RING finger domain, C3HC4 (zinc finger)"/>
    <property type="match status" value="1"/>
</dbReference>
<evidence type="ECO:0000256" key="5">
    <source>
        <dbReference type="ARBA" id="ARBA00022741"/>
    </source>
</evidence>
<name>A0A3L6L1L8_9TRYP</name>
<evidence type="ECO:0000256" key="3">
    <source>
        <dbReference type="ARBA" id="ARBA00022679"/>
    </source>
</evidence>
<evidence type="ECO:0000256" key="4">
    <source>
        <dbReference type="ARBA" id="ARBA00022723"/>
    </source>
</evidence>
<dbReference type="InterPro" id="IPR000306">
    <property type="entry name" value="Znf_FYVE"/>
</dbReference>
<dbReference type="InterPro" id="IPR050236">
    <property type="entry name" value="Ser_Thr_kinase_AGC"/>
</dbReference>
<comment type="caution">
    <text evidence="17">The sequence shown here is derived from an EMBL/GenBank/DDBJ whole genome shotgun (WGS) entry which is preliminary data.</text>
</comment>
<keyword evidence="6 12" id="KW-0863">Zinc-finger</keyword>
<dbReference type="InterPro" id="IPR000719">
    <property type="entry name" value="Prot_kinase_dom"/>
</dbReference>
<dbReference type="SMART" id="SM00220">
    <property type="entry name" value="S_TKc"/>
    <property type="match status" value="1"/>
</dbReference>
<comment type="catalytic activity">
    <reaction evidence="11">
        <text>L-seryl-[protein] + ATP = O-phospho-L-seryl-[protein] + ADP + H(+)</text>
        <dbReference type="Rhea" id="RHEA:17989"/>
        <dbReference type="Rhea" id="RHEA-COMP:9863"/>
        <dbReference type="Rhea" id="RHEA-COMP:11604"/>
        <dbReference type="ChEBI" id="CHEBI:15378"/>
        <dbReference type="ChEBI" id="CHEBI:29999"/>
        <dbReference type="ChEBI" id="CHEBI:30616"/>
        <dbReference type="ChEBI" id="CHEBI:83421"/>
        <dbReference type="ChEBI" id="CHEBI:456216"/>
        <dbReference type="EC" id="2.7.11.1"/>
    </reaction>
</comment>
<dbReference type="EC" id="2.7.11.1" evidence="1"/>
<organism evidence="17">
    <name type="scientific">Trypanosoma brucei equiperdum</name>
    <dbReference type="NCBI Taxonomy" id="630700"/>
    <lineage>
        <taxon>Eukaryota</taxon>
        <taxon>Discoba</taxon>
        <taxon>Euglenozoa</taxon>
        <taxon>Kinetoplastea</taxon>
        <taxon>Metakinetoplastina</taxon>
        <taxon>Trypanosomatida</taxon>
        <taxon>Trypanosomatidae</taxon>
        <taxon>Trypanosoma</taxon>
    </lineage>
</organism>
<dbReference type="InterPro" id="IPR017441">
    <property type="entry name" value="Protein_kinase_ATP_BS"/>
</dbReference>
<reference evidence="17" key="1">
    <citation type="submission" date="2018-09" db="EMBL/GenBank/DDBJ databases">
        <title>whole genome sequence of T. equiperdum IVM-t1 strain.</title>
        <authorList>
            <person name="Suganuma K."/>
        </authorList>
    </citation>
    <scope>NUCLEOTIDE SEQUENCE [LARGE SCALE GENOMIC DNA]</scope>
    <source>
        <strain evidence="17">IVM-t1</strain>
    </source>
</reference>
<evidence type="ECO:0000256" key="12">
    <source>
        <dbReference type="PROSITE-ProRule" id="PRU00091"/>
    </source>
</evidence>
<evidence type="ECO:0000256" key="9">
    <source>
        <dbReference type="ARBA" id="ARBA00022840"/>
    </source>
</evidence>
<dbReference type="SMART" id="SM00064">
    <property type="entry name" value="FYVE"/>
    <property type="match status" value="1"/>
</dbReference>
<keyword evidence="2 14" id="KW-0723">Serine/threonine-protein kinase</keyword>
<dbReference type="SUPFAM" id="SSF56112">
    <property type="entry name" value="Protein kinase-like (PK-like)"/>
    <property type="match status" value="1"/>
</dbReference>
<dbReference type="InterPro" id="IPR008271">
    <property type="entry name" value="Ser/Thr_kinase_AS"/>
</dbReference>
<evidence type="ECO:0000313" key="17">
    <source>
        <dbReference type="EMBL" id="RHW70046.1"/>
    </source>
</evidence>
<evidence type="ECO:0000256" key="8">
    <source>
        <dbReference type="ARBA" id="ARBA00022833"/>
    </source>
</evidence>
<keyword evidence="8" id="KW-0862">Zinc</keyword>
<accession>A0A3L6L1L8</accession>
<evidence type="ECO:0000256" key="13">
    <source>
        <dbReference type="PROSITE-ProRule" id="PRU10141"/>
    </source>
</evidence>
<evidence type="ECO:0000259" key="16">
    <source>
        <dbReference type="PROSITE" id="PS50178"/>
    </source>
</evidence>
<dbReference type="GO" id="GO:0004674">
    <property type="term" value="F:protein serine/threonine kinase activity"/>
    <property type="evidence" value="ECO:0007669"/>
    <property type="project" value="UniProtKB-KW"/>
</dbReference>
<dbReference type="Pfam" id="PF01363">
    <property type="entry name" value="FYVE"/>
    <property type="match status" value="1"/>
</dbReference>
<feature type="domain" description="Protein kinase" evidence="15">
    <location>
        <begin position="11"/>
        <end position="296"/>
    </location>
</feature>
<feature type="domain" description="FYVE-type" evidence="16">
    <location>
        <begin position="322"/>
        <end position="382"/>
    </location>
</feature>
<evidence type="ECO:0000256" key="7">
    <source>
        <dbReference type="ARBA" id="ARBA00022777"/>
    </source>
</evidence>
<evidence type="ECO:0000256" key="10">
    <source>
        <dbReference type="ARBA" id="ARBA00047899"/>
    </source>
</evidence>
<dbReference type="GO" id="GO:0035556">
    <property type="term" value="P:intracellular signal transduction"/>
    <property type="evidence" value="ECO:0007669"/>
    <property type="project" value="TreeGrafter"/>
</dbReference>
<dbReference type="InterPro" id="IPR011009">
    <property type="entry name" value="Kinase-like_dom_sf"/>
</dbReference>
<sequence length="392" mass="43861">MSVSRMVPADFELGSALGAGSFSKVVTASHVPTGRRYAIKVVSKQQICTAPSDEEKRRMAEVAIREARMLRMCSHSNIVRFHASMQGPQDLMYVTELCDGGELLEAIKAWGTIPLEAARHVLAELFSAIWYLHHAPKHTQPGVPDAPLESITILHRDIKPENIMLMSDKHVRLIDFGTAVVCRSVDERPEGEHSSKGRAKTFCGTAPYMSPELLRNNYTCTASDYWACGCVLYHMLVGKRPFDGSTEYFLIQSILEKEPEYPEDLDDDAKDLIHRLLSKSPDERPGREEVQNHPFFVSIDFDGLATKEVAPFWVRNVEWEPNSLFSTCVVCRRAFFLWRRRRHCHNCGKLVCSSCSANHITIPGCSSASPERVCDSCFGKIRGDGAEAGGRV</sequence>
<evidence type="ECO:0000256" key="11">
    <source>
        <dbReference type="ARBA" id="ARBA00048679"/>
    </source>
</evidence>
<protein>
    <recommendedName>
        <fullName evidence="1">non-specific serine/threonine protein kinase</fullName>
        <ecNumber evidence="1">2.7.11.1</ecNumber>
    </recommendedName>
</protein>
<dbReference type="EMBL" id="QSBY01000009">
    <property type="protein sequence ID" value="RHW70046.1"/>
    <property type="molecule type" value="Genomic_DNA"/>
</dbReference>
<dbReference type="GO" id="GO:0005524">
    <property type="term" value="F:ATP binding"/>
    <property type="evidence" value="ECO:0007669"/>
    <property type="project" value="UniProtKB-UniRule"/>
</dbReference>
<dbReference type="PROSITE" id="PS50011">
    <property type="entry name" value="PROTEIN_KINASE_DOM"/>
    <property type="match status" value="1"/>
</dbReference>
<dbReference type="PANTHER" id="PTHR24356">
    <property type="entry name" value="SERINE/THREONINE-PROTEIN KINASE"/>
    <property type="match status" value="1"/>
</dbReference>
<comment type="catalytic activity">
    <reaction evidence="10">
        <text>L-threonyl-[protein] + ATP = O-phospho-L-threonyl-[protein] + ADP + H(+)</text>
        <dbReference type="Rhea" id="RHEA:46608"/>
        <dbReference type="Rhea" id="RHEA-COMP:11060"/>
        <dbReference type="Rhea" id="RHEA-COMP:11605"/>
        <dbReference type="ChEBI" id="CHEBI:15378"/>
        <dbReference type="ChEBI" id="CHEBI:30013"/>
        <dbReference type="ChEBI" id="CHEBI:30616"/>
        <dbReference type="ChEBI" id="CHEBI:61977"/>
        <dbReference type="ChEBI" id="CHEBI:456216"/>
        <dbReference type="EC" id="2.7.11.1"/>
    </reaction>
</comment>
<keyword evidence="3" id="KW-0808">Transferase</keyword>
<dbReference type="PROSITE" id="PS00107">
    <property type="entry name" value="PROTEIN_KINASE_ATP"/>
    <property type="match status" value="1"/>
</dbReference>
<keyword evidence="4" id="KW-0479">Metal-binding</keyword>
<evidence type="ECO:0000256" key="6">
    <source>
        <dbReference type="ARBA" id="ARBA00022771"/>
    </source>
</evidence>
<comment type="similarity">
    <text evidence="14">Belongs to the protein kinase superfamily.</text>
</comment>
<dbReference type="PROSITE" id="PS50178">
    <property type="entry name" value="ZF_FYVE"/>
    <property type="match status" value="1"/>
</dbReference>
<dbReference type="PANTHER" id="PTHR24356:SF163">
    <property type="entry name" value="3-PHOSPHOINOSITIDE-DEPENDENT PROTEIN KINASE 1-RELATED"/>
    <property type="match status" value="1"/>
</dbReference>